<reference evidence="1 2" key="1">
    <citation type="submission" date="2023-07" db="EMBL/GenBank/DDBJ databases">
        <title>Comparative genomics of wheat-associated soil bacteria to identify genetic determinants of phenazine resistance.</title>
        <authorList>
            <person name="Mouncey N."/>
        </authorList>
    </citation>
    <scope>NUCLEOTIDE SEQUENCE [LARGE SCALE GENOMIC DNA]</scope>
    <source>
        <strain evidence="1 2">B2I6</strain>
    </source>
</reference>
<gene>
    <name evidence="1" type="ORF">QF030_007877</name>
</gene>
<sequence length="82" mass="8583">MRGVSVPVTPGRRLTQGEFACRCTATDAAAAAAAVQLPEPNEKVIDDALPTRLGGGNVREATRLLGHSRAVSANRWSSLVGR</sequence>
<comment type="caution">
    <text evidence="1">The sequence shown here is derived from an EMBL/GenBank/DDBJ whole genome shotgun (WGS) entry which is preliminary data.</text>
</comment>
<keyword evidence="2" id="KW-1185">Reference proteome</keyword>
<accession>A0ABU0P2U7</accession>
<evidence type="ECO:0000313" key="2">
    <source>
        <dbReference type="Proteomes" id="UP001230654"/>
    </source>
</evidence>
<name>A0ABU0P2U7_STRRH</name>
<proteinExistence type="predicted"/>
<evidence type="ECO:0008006" key="3">
    <source>
        <dbReference type="Google" id="ProtNLM"/>
    </source>
</evidence>
<dbReference type="Proteomes" id="UP001230654">
    <property type="component" value="Unassembled WGS sequence"/>
</dbReference>
<evidence type="ECO:0000313" key="1">
    <source>
        <dbReference type="EMBL" id="MDQ0585699.1"/>
    </source>
</evidence>
<organism evidence="1 2">
    <name type="scientific">Streptomyces rishiriensis</name>
    <dbReference type="NCBI Taxonomy" id="68264"/>
    <lineage>
        <taxon>Bacteria</taxon>
        <taxon>Bacillati</taxon>
        <taxon>Actinomycetota</taxon>
        <taxon>Actinomycetes</taxon>
        <taxon>Kitasatosporales</taxon>
        <taxon>Streptomycetaceae</taxon>
        <taxon>Streptomyces</taxon>
    </lineage>
</organism>
<protein>
    <recommendedName>
        <fullName evidence="3">Transposase</fullName>
    </recommendedName>
</protein>
<dbReference type="EMBL" id="JAUSWV010000002">
    <property type="protein sequence ID" value="MDQ0585699.1"/>
    <property type="molecule type" value="Genomic_DNA"/>
</dbReference>